<dbReference type="EMBL" id="JARKIK010000032">
    <property type="protein sequence ID" value="KAK8740848.1"/>
    <property type="molecule type" value="Genomic_DNA"/>
</dbReference>
<protein>
    <submittedName>
        <fullName evidence="2">Uncharacterized protein</fullName>
    </submittedName>
</protein>
<gene>
    <name evidence="2" type="ORF">OTU49_002725</name>
</gene>
<feature type="compositionally biased region" description="Basic and acidic residues" evidence="1">
    <location>
        <begin position="50"/>
        <end position="66"/>
    </location>
</feature>
<feature type="compositionally biased region" description="Acidic residues" evidence="1">
    <location>
        <begin position="74"/>
        <end position="100"/>
    </location>
</feature>
<dbReference type="Proteomes" id="UP001445076">
    <property type="component" value="Unassembled WGS sequence"/>
</dbReference>
<comment type="caution">
    <text evidence="2">The sequence shown here is derived from an EMBL/GenBank/DDBJ whole genome shotgun (WGS) entry which is preliminary data.</text>
</comment>
<proteinExistence type="predicted"/>
<evidence type="ECO:0000256" key="1">
    <source>
        <dbReference type="SAM" id="MobiDB-lite"/>
    </source>
</evidence>
<sequence length="109" mass="12566">SDSNLTKYLHSTYKKASRKYFLSFEDQTNYCYKWWIRIQRKPASTNLCQDGRDTVSEEEEKSKSSEEVMISVESIDDENSVTENSDTDSESDNSDMDDSDTVDKGHQKG</sequence>
<dbReference type="AlphaFoldDB" id="A0AAW0X8N7"/>
<organism evidence="2 3">
    <name type="scientific">Cherax quadricarinatus</name>
    <name type="common">Australian red claw crayfish</name>
    <dbReference type="NCBI Taxonomy" id="27406"/>
    <lineage>
        <taxon>Eukaryota</taxon>
        <taxon>Metazoa</taxon>
        <taxon>Ecdysozoa</taxon>
        <taxon>Arthropoda</taxon>
        <taxon>Crustacea</taxon>
        <taxon>Multicrustacea</taxon>
        <taxon>Malacostraca</taxon>
        <taxon>Eumalacostraca</taxon>
        <taxon>Eucarida</taxon>
        <taxon>Decapoda</taxon>
        <taxon>Pleocyemata</taxon>
        <taxon>Astacidea</taxon>
        <taxon>Parastacoidea</taxon>
        <taxon>Parastacidae</taxon>
        <taxon>Cherax</taxon>
    </lineage>
</organism>
<feature type="non-terminal residue" evidence="2">
    <location>
        <position position="1"/>
    </location>
</feature>
<evidence type="ECO:0000313" key="2">
    <source>
        <dbReference type="EMBL" id="KAK8740848.1"/>
    </source>
</evidence>
<name>A0AAW0X8N7_CHEQU</name>
<feature type="region of interest" description="Disordered" evidence="1">
    <location>
        <begin position="46"/>
        <end position="109"/>
    </location>
</feature>
<accession>A0AAW0X8N7</accession>
<evidence type="ECO:0000313" key="3">
    <source>
        <dbReference type="Proteomes" id="UP001445076"/>
    </source>
</evidence>
<keyword evidence="3" id="KW-1185">Reference proteome</keyword>
<reference evidence="2 3" key="1">
    <citation type="journal article" date="2024" name="BMC Genomics">
        <title>Genome assembly of redclaw crayfish (Cherax quadricarinatus) provides insights into its immune adaptation and hypoxia tolerance.</title>
        <authorList>
            <person name="Liu Z."/>
            <person name="Zheng J."/>
            <person name="Li H."/>
            <person name="Fang K."/>
            <person name="Wang S."/>
            <person name="He J."/>
            <person name="Zhou D."/>
            <person name="Weng S."/>
            <person name="Chi M."/>
            <person name="Gu Z."/>
            <person name="He J."/>
            <person name="Li F."/>
            <person name="Wang M."/>
        </authorList>
    </citation>
    <scope>NUCLEOTIDE SEQUENCE [LARGE SCALE GENOMIC DNA]</scope>
    <source>
        <strain evidence="2">ZL_2023a</strain>
    </source>
</reference>